<reference evidence="9" key="1">
    <citation type="submission" date="2025-08" db="UniProtKB">
        <authorList>
            <consortium name="RefSeq"/>
        </authorList>
    </citation>
    <scope>IDENTIFICATION</scope>
    <source>
        <tissue evidence="9">Thorax and Abdomen</tissue>
    </source>
</reference>
<dbReference type="FunCoup" id="A0A6J0BAZ1">
    <property type="interactions" value="1334"/>
</dbReference>
<dbReference type="AlphaFoldDB" id="A0A6J0BAZ1"/>
<keyword evidence="6" id="KW-0333">Golgi apparatus</keyword>
<sequence length="955" mass="108244">MSVSWCRNNSRCVGLWNACLMVSDISWDCVDVSKSKIRVRYLKFKMPVVNLLELDIKKVFEGHTIKEVEQIQKKIQNESERKKVELRTLVGERYRDLIEAADTIAEMKQTSECVIARICNMEETCHKLQQKYLIGFKMDPPEQMLESNKSNEAYDSIVMQIKILMDIPEQIWSAVDTENFLLATQLFLFAQHINYSLRIEVGNSDLATKYPIILKQWGVISHFRNVILTGCNKVLQSLELPVESAANCLASLVLLDGMASTELLKKLITLRSQAVEAVIKDESHLSVRNRISLSVKMLTHVIDLLYSCFVETNGKEQGLVLQCVEEVAGSNAPTTLSLLKVDRDLTDKFLSPFAKSHKPSTRGEIEPIPEAELKNNLTNWLSWVEGFVKREVSKLLDLVTSVKGIHNIREEVLALEVPQNWEIMCKKLSLEKTVNFWGDYFQLLLTERVKGIVSIKWDETLFNLKTDLFDTLNKVAHDKCEYPEHDLRWYIWKDSPSDIPQKLNRNGADNDRLLLMKTRGFSPNLAKLCESFDRNLLNLLQDLHLYLYQSQKSTTTTTDLLAVKISSTLNKFVDREIVQEQLQVISTQKVHELSQFIRDECLVEDAKVGKREVNAILTARFFQALTILCPSLNKCFTLSKVSGIVIPNTKWQSICDTLRDDSLAAWTVWAKIFKRKIHDHKEGIMPRSLNVLKMQTMICDWEKVTIEEEAEEGKRMKSEILVPYQPSISVQKFLAAVSKDLNSIIPHTLPKKILHEIVDTVVTELFEYYAELSKNDDLKQKQALQTLLDTKYVTLLMIPRENKKFVDKSSQICDDIQSKIDPFDLDVFYPFIHANVKKSAQRTQLIFGNLVPHSEQLLSVLGARMNPVAGDGAKGATEAPGVLAVCSGAPWFPPLTVTAPARTVPIVPIASLQDKSMRKKTPTKTHARTDSAGASIKSGAAAFFGAMGSDWFGTG</sequence>
<organism evidence="9">
    <name type="scientific">Neodiprion lecontei</name>
    <name type="common">Redheaded pine sawfly</name>
    <dbReference type="NCBI Taxonomy" id="441921"/>
    <lineage>
        <taxon>Eukaryota</taxon>
        <taxon>Metazoa</taxon>
        <taxon>Ecdysozoa</taxon>
        <taxon>Arthropoda</taxon>
        <taxon>Hexapoda</taxon>
        <taxon>Insecta</taxon>
        <taxon>Pterygota</taxon>
        <taxon>Neoptera</taxon>
        <taxon>Endopterygota</taxon>
        <taxon>Hymenoptera</taxon>
        <taxon>Tenthredinoidea</taxon>
        <taxon>Diprionidae</taxon>
        <taxon>Diprioninae</taxon>
        <taxon>Neodiprion</taxon>
    </lineage>
</organism>
<dbReference type="InParanoid" id="A0A6J0BAZ1"/>
<keyword evidence="5" id="KW-0653">Protein transport</keyword>
<dbReference type="PANTHER" id="PTHR31658">
    <property type="entry name" value="CONSERVED OLIGOMERIC GOLGI COMPLEX SUBUNIT 1"/>
    <property type="match status" value="1"/>
</dbReference>
<dbReference type="KEGG" id="nlo:107218674"/>
<dbReference type="GeneID" id="107218674"/>
<evidence type="ECO:0000313" key="9">
    <source>
        <dbReference type="RefSeq" id="XP_015512109.2"/>
    </source>
</evidence>
<protein>
    <recommendedName>
        <fullName evidence="3">Conserved oligomeric Golgi complex subunit 1</fullName>
    </recommendedName>
</protein>
<evidence type="ECO:0000256" key="7">
    <source>
        <dbReference type="ARBA" id="ARBA00023136"/>
    </source>
</evidence>
<comment type="subcellular location">
    <subcellularLocation>
        <location evidence="1">Golgi apparatus membrane</location>
        <topology evidence="1">Peripheral membrane protein</topology>
    </subcellularLocation>
</comment>
<name>A0A6J0BAZ1_NEOLC</name>
<evidence type="ECO:0000256" key="2">
    <source>
        <dbReference type="ARBA" id="ARBA00006653"/>
    </source>
</evidence>
<evidence type="ECO:0000256" key="4">
    <source>
        <dbReference type="ARBA" id="ARBA00022448"/>
    </source>
</evidence>
<keyword evidence="4" id="KW-0813">Transport</keyword>
<proteinExistence type="inferred from homology"/>
<keyword evidence="8" id="KW-1185">Reference proteome</keyword>
<dbReference type="GO" id="GO:0000139">
    <property type="term" value="C:Golgi membrane"/>
    <property type="evidence" value="ECO:0007669"/>
    <property type="project" value="UniProtKB-SubCell"/>
</dbReference>
<evidence type="ECO:0000256" key="1">
    <source>
        <dbReference type="ARBA" id="ARBA00004395"/>
    </source>
</evidence>
<dbReference type="GO" id="GO:0006891">
    <property type="term" value="P:intra-Golgi vesicle-mediated transport"/>
    <property type="evidence" value="ECO:0007669"/>
    <property type="project" value="InterPro"/>
</dbReference>
<evidence type="ECO:0000313" key="8">
    <source>
        <dbReference type="Proteomes" id="UP000829291"/>
    </source>
</evidence>
<accession>A0A6J0BAZ1</accession>
<gene>
    <name evidence="9" type="primary">LOC107218674</name>
</gene>
<dbReference type="InterPro" id="IPR033370">
    <property type="entry name" value="COG1"/>
</dbReference>
<evidence type="ECO:0000256" key="6">
    <source>
        <dbReference type="ARBA" id="ARBA00023034"/>
    </source>
</evidence>
<evidence type="ECO:0000256" key="3">
    <source>
        <dbReference type="ARBA" id="ARBA00020978"/>
    </source>
</evidence>
<evidence type="ECO:0000256" key="5">
    <source>
        <dbReference type="ARBA" id="ARBA00022927"/>
    </source>
</evidence>
<keyword evidence="7" id="KW-0472">Membrane</keyword>
<dbReference type="GO" id="GO:0017119">
    <property type="term" value="C:Golgi transport complex"/>
    <property type="evidence" value="ECO:0007669"/>
    <property type="project" value="InterPro"/>
</dbReference>
<dbReference type="Pfam" id="PF08700">
    <property type="entry name" value="VPS51_Exo84_N"/>
    <property type="match status" value="1"/>
</dbReference>
<dbReference type="GO" id="GO:0015031">
    <property type="term" value="P:protein transport"/>
    <property type="evidence" value="ECO:0007669"/>
    <property type="project" value="UniProtKB-KW"/>
</dbReference>
<dbReference type="RefSeq" id="XP_015512109.2">
    <property type="nucleotide sequence ID" value="XM_015656623.2"/>
</dbReference>
<dbReference type="OrthoDB" id="46189at2759"/>
<dbReference type="PANTHER" id="PTHR31658:SF0">
    <property type="entry name" value="CONSERVED OLIGOMERIC GOLGI COMPLEX SUBUNIT 1"/>
    <property type="match status" value="1"/>
</dbReference>
<comment type="similarity">
    <text evidence="2">Belongs to the COG1 family.</text>
</comment>
<dbReference type="Proteomes" id="UP000829291">
    <property type="component" value="Chromosome 6"/>
</dbReference>